<evidence type="ECO:0000313" key="3">
    <source>
        <dbReference type="EMBL" id="CAD8836341.1"/>
    </source>
</evidence>
<protein>
    <recommendedName>
        <fullName evidence="2">PARP catalytic domain-containing protein</fullName>
    </recommendedName>
</protein>
<feature type="region of interest" description="Disordered" evidence="1">
    <location>
        <begin position="417"/>
        <end position="436"/>
    </location>
</feature>
<reference evidence="3" key="1">
    <citation type="submission" date="2021-01" db="EMBL/GenBank/DDBJ databases">
        <authorList>
            <person name="Corre E."/>
            <person name="Pelletier E."/>
            <person name="Niang G."/>
            <person name="Scheremetjew M."/>
            <person name="Finn R."/>
            <person name="Kale V."/>
            <person name="Holt S."/>
            <person name="Cochrane G."/>
            <person name="Meng A."/>
            <person name="Brown T."/>
            <person name="Cohen L."/>
        </authorList>
    </citation>
    <scope>NUCLEOTIDE SEQUENCE</scope>
</reference>
<dbReference type="GO" id="GO:1990404">
    <property type="term" value="F:NAD+-protein mono-ADP-ribosyltransferase activity"/>
    <property type="evidence" value="ECO:0007669"/>
    <property type="project" value="TreeGrafter"/>
</dbReference>
<gene>
    <name evidence="3" type="ORF">NSCI0253_LOCUS10689</name>
</gene>
<dbReference type="GO" id="GO:0005634">
    <property type="term" value="C:nucleus"/>
    <property type="evidence" value="ECO:0007669"/>
    <property type="project" value="TreeGrafter"/>
</dbReference>
<dbReference type="Pfam" id="PF00644">
    <property type="entry name" value="PARP"/>
    <property type="match status" value="1"/>
</dbReference>
<dbReference type="SUPFAM" id="SSF56399">
    <property type="entry name" value="ADP-ribosylation"/>
    <property type="match status" value="1"/>
</dbReference>
<dbReference type="Gene3D" id="3.90.228.10">
    <property type="match status" value="1"/>
</dbReference>
<name>A0A7S0ZY19_NOCSC</name>
<accession>A0A7S0ZY19</accession>
<dbReference type="PANTHER" id="PTHR45740:SF2">
    <property type="entry name" value="POLY [ADP-RIBOSE] POLYMERASE"/>
    <property type="match status" value="1"/>
</dbReference>
<feature type="domain" description="PARP catalytic" evidence="2">
    <location>
        <begin position="492"/>
        <end position="725"/>
    </location>
</feature>
<dbReference type="PANTHER" id="PTHR45740">
    <property type="entry name" value="POLY [ADP-RIBOSE] POLYMERASE"/>
    <property type="match status" value="1"/>
</dbReference>
<evidence type="ECO:0000256" key="1">
    <source>
        <dbReference type="SAM" id="MobiDB-lite"/>
    </source>
</evidence>
<dbReference type="GO" id="GO:0003950">
    <property type="term" value="F:NAD+ poly-ADP-ribosyltransferase activity"/>
    <property type="evidence" value="ECO:0007669"/>
    <property type="project" value="InterPro"/>
</dbReference>
<dbReference type="InterPro" id="IPR051712">
    <property type="entry name" value="ARTD-AVP"/>
</dbReference>
<organism evidence="3">
    <name type="scientific">Noctiluca scintillans</name>
    <name type="common">Sea sparkle</name>
    <name type="synonym">Red tide dinoflagellate</name>
    <dbReference type="NCBI Taxonomy" id="2966"/>
    <lineage>
        <taxon>Eukaryota</taxon>
        <taxon>Sar</taxon>
        <taxon>Alveolata</taxon>
        <taxon>Dinophyceae</taxon>
        <taxon>Noctilucales</taxon>
        <taxon>Noctilucaceae</taxon>
        <taxon>Noctiluca</taxon>
    </lineage>
</organism>
<dbReference type="AlphaFoldDB" id="A0A7S0ZY19"/>
<sequence length="728" mass="78870">MGIDVNAGDVVCTCSDPHMECGLVRGGENDEVVAPRCVEDGDVGLDKELLVGGYYADDVVYSKCALECSAGAVALGERGVVIGPPTSAPADLLVKFPGLDRVNVKISQVSRCKSGLSAGDVVYSSVSFRCPSGWVRVGDAGVVLGPSTRPDSDLRVRYPNLPKANATISQVSRLKGGYAPGDEIFLMVKISAAGGSVSAGDRGEVVGASKKRDLTVRFVGVPEAHCSLADVGRLPGGFASREIVHCRFDDEDGGVLCRRSGEVLSAGASLVGADLVVNFPGAGHLNVKVADVSRLEGRISVGDVVYAREGLEDEGVSVGDLGQVLAPSSVSGSDLSVLFSQLRVNVKVSSVSRLRGGFCPGDCVFCVKDFSCEQGFVRVGDEGVVVGPPTAKHTDILVRFPNLARVNFKLSMLSREVPQKTPRRAPSRASSWDSQASLSVPEHWSGRDHPNGWALISVDTSTLATLKQLFQVRRPEQLGKGLDSHRYREYRSLRVHCAWRVEHPGLWLRYASEKMFMEQQLAVLEDQGFQRDISSTSVLDCAALPGEFSEVVSETMLLHGTKPENVLQVLHNGLNERLTSSKGAFGAGIYLAEDPEKVDQYAAPDPWLNHPGLEELHSRLYPVGGHAHAERDLFYCFVVRAASGAQLRTRGLLKTDSEVLPTRDCETGEVLFSTAERRELRIIEGSSPPLHYHSLRVDLGRALRRFREFVHFNANRTYPEYLVAYERI</sequence>
<dbReference type="EMBL" id="HBFQ01015448">
    <property type="protein sequence ID" value="CAD8836341.1"/>
    <property type="molecule type" value="Transcribed_RNA"/>
</dbReference>
<proteinExistence type="predicted"/>
<dbReference type="InterPro" id="IPR012317">
    <property type="entry name" value="Poly(ADP-ribose)pol_cat_dom"/>
</dbReference>
<evidence type="ECO:0000259" key="2">
    <source>
        <dbReference type="Pfam" id="PF00644"/>
    </source>
</evidence>